<keyword evidence="16 18" id="KW-0456">Lyase</keyword>
<feature type="binding site" evidence="18">
    <location>
        <position position="269"/>
    </location>
    <ligand>
        <name>Zn(2+)</name>
        <dbReference type="ChEBI" id="CHEBI:29105"/>
    </ligand>
</feature>
<evidence type="ECO:0000256" key="6">
    <source>
        <dbReference type="ARBA" id="ARBA00005412"/>
    </source>
</evidence>
<dbReference type="GO" id="GO:0009423">
    <property type="term" value="P:chorismate biosynthetic process"/>
    <property type="evidence" value="ECO:0007669"/>
    <property type="project" value="UniProtKB-UniRule"/>
</dbReference>
<evidence type="ECO:0000256" key="3">
    <source>
        <dbReference type="ARBA" id="ARBA00003485"/>
    </source>
</evidence>
<keyword evidence="10 18" id="KW-0028">Amino-acid biosynthesis</keyword>
<dbReference type="EC" id="4.2.3.4" evidence="7 18"/>
<dbReference type="AlphaFoldDB" id="A0A7C5R4J2"/>
<evidence type="ECO:0000256" key="5">
    <source>
        <dbReference type="ARBA" id="ARBA00004661"/>
    </source>
</evidence>
<dbReference type="CDD" id="cd08195">
    <property type="entry name" value="DHQS"/>
    <property type="match status" value="1"/>
</dbReference>
<evidence type="ECO:0000256" key="17">
    <source>
        <dbReference type="ARBA" id="ARBA00023285"/>
    </source>
</evidence>
<protein>
    <recommendedName>
        <fullName evidence="8 18">3-dehydroquinate synthase</fullName>
        <shortName evidence="18">DHQS</shortName>
        <ecNumber evidence="7 18">4.2.3.4</ecNumber>
    </recommendedName>
</protein>
<dbReference type="Pfam" id="PF24621">
    <property type="entry name" value="DHQS_C"/>
    <property type="match status" value="1"/>
</dbReference>
<dbReference type="UniPathway" id="UPA00053">
    <property type="reaction ID" value="UER00085"/>
</dbReference>
<comment type="caution">
    <text evidence="18">Lacks conserved residue(s) required for the propagation of feature annotation.</text>
</comment>
<dbReference type="PANTHER" id="PTHR43622:SF7">
    <property type="entry name" value="3-DEHYDROQUINATE SYNTHASE, CHLOROPLASTIC"/>
    <property type="match status" value="1"/>
</dbReference>
<proteinExistence type="inferred from homology"/>
<evidence type="ECO:0000256" key="1">
    <source>
        <dbReference type="ARBA" id="ARBA00001393"/>
    </source>
</evidence>
<evidence type="ECO:0000256" key="4">
    <source>
        <dbReference type="ARBA" id="ARBA00004496"/>
    </source>
</evidence>
<reference evidence="21" key="1">
    <citation type="journal article" date="2020" name="mSystems">
        <title>Genome- and Community-Level Interaction Insights into Carbon Utilization and Element Cycling Functions of Hydrothermarchaeota in Hydrothermal Sediment.</title>
        <authorList>
            <person name="Zhou Z."/>
            <person name="Liu Y."/>
            <person name="Xu W."/>
            <person name="Pan J."/>
            <person name="Luo Z.H."/>
            <person name="Li M."/>
        </authorList>
    </citation>
    <scope>NUCLEOTIDE SEQUENCE [LARGE SCALE GENOMIC DNA]</scope>
    <source>
        <strain evidence="21">HyVt-485</strain>
    </source>
</reference>
<dbReference type="InterPro" id="IPR050071">
    <property type="entry name" value="Dehydroquinate_synthase"/>
</dbReference>
<comment type="pathway">
    <text evidence="5 18">Metabolic intermediate biosynthesis; chorismate biosynthesis; chorismate from D-erythrose 4-phosphate and phosphoenolpyruvate: step 2/7.</text>
</comment>
<dbReference type="Proteomes" id="UP000885830">
    <property type="component" value="Unassembled WGS sequence"/>
</dbReference>
<dbReference type="InterPro" id="IPR056179">
    <property type="entry name" value="DHQS_C"/>
</dbReference>
<comment type="subcellular location">
    <subcellularLocation>
        <location evidence="4 18">Cytoplasm</location>
    </subcellularLocation>
</comment>
<keyword evidence="17 18" id="KW-0170">Cobalt</keyword>
<evidence type="ECO:0000256" key="8">
    <source>
        <dbReference type="ARBA" id="ARBA00017684"/>
    </source>
</evidence>
<feature type="binding site" evidence="18">
    <location>
        <begin position="109"/>
        <end position="113"/>
    </location>
    <ligand>
        <name>NAD(+)</name>
        <dbReference type="ChEBI" id="CHEBI:57540"/>
    </ligand>
</feature>
<comment type="catalytic activity">
    <reaction evidence="1 18">
        <text>7-phospho-2-dehydro-3-deoxy-D-arabino-heptonate = 3-dehydroquinate + phosphate</text>
        <dbReference type="Rhea" id="RHEA:21968"/>
        <dbReference type="ChEBI" id="CHEBI:32364"/>
        <dbReference type="ChEBI" id="CHEBI:43474"/>
        <dbReference type="ChEBI" id="CHEBI:58394"/>
        <dbReference type="EC" id="4.2.3.4"/>
    </reaction>
</comment>
<evidence type="ECO:0000256" key="13">
    <source>
        <dbReference type="ARBA" id="ARBA00022833"/>
    </source>
</evidence>
<keyword evidence="15 18" id="KW-0057">Aromatic amino acid biosynthesis</keyword>
<feature type="binding site" evidence="18">
    <location>
        <position position="155"/>
    </location>
    <ligand>
        <name>NAD(+)</name>
        <dbReference type="ChEBI" id="CHEBI:57540"/>
    </ligand>
</feature>
<feature type="domain" description="3-dehydroquinate synthase N-terminal" evidence="19">
    <location>
        <begin position="71"/>
        <end position="182"/>
    </location>
</feature>
<evidence type="ECO:0000256" key="11">
    <source>
        <dbReference type="ARBA" id="ARBA00022723"/>
    </source>
</evidence>
<feature type="domain" description="3-dehydroquinate synthase C-terminal" evidence="20">
    <location>
        <begin position="185"/>
        <end position="334"/>
    </location>
</feature>
<sequence length="375" mass="40830">MHNIQSLSVDLAERSYPIHIGPGLLTKTAKLITRTLNSQKLAIITDETVAKYHLHTLLDSLNGSGFDVETIILPPGEATKSIDVWQSVLETLLARNFSRDDTLIALGGGVIGDLTGFVASVLKRGCQFVQIPTTLLAQVDSSVGGKTAINVPAGKNLVGCFYQPKLVLIDTDVLETLPGREMGAGYAEVLKYALIDRPDFFNWLETNAQNVLDKDTDALTHIIATSCQAKADIVGADEREHGVRALLNLGHSFAHALEGIGGYDGRILHGEAVSAGMLMAFEFSNRLDLCSMQDVERLRAHIRACGLPDFNAVRKCVGGDPQTVFRFMQRDKKNSEGHINLVLTRGIGKAFIAKNVNQNDLMTYLKAIYKSKGNK</sequence>
<dbReference type="InterPro" id="IPR030963">
    <property type="entry name" value="DHQ_synth_fam"/>
</dbReference>
<dbReference type="GO" id="GO:0003856">
    <property type="term" value="F:3-dehydroquinate synthase activity"/>
    <property type="evidence" value="ECO:0007669"/>
    <property type="project" value="UniProtKB-UniRule"/>
</dbReference>
<comment type="similarity">
    <text evidence="6 18">Belongs to the sugar phosphate cyclases superfamily. Dehydroquinate synthase family.</text>
</comment>
<evidence type="ECO:0000256" key="7">
    <source>
        <dbReference type="ARBA" id="ARBA00013031"/>
    </source>
</evidence>
<gene>
    <name evidence="18" type="primary">aroB</name>
    <name evidence="21" type="ORF">ENJ42_07010</name>
</gene>
<comment type="function">
    <text evidence="3 18">Catalyzes the conversion of 3-deoxy-D-arabino-heptulosonate 7-phosphate (DAHP) to dehydroquinate (DHQ).</text>
</comment>
<comment type="cofactor">
    <cofactor evidence="2 18">
        <name>NAD(+)</name>
        <dbReference type="ChEBI" id="CHEBI:57540"/>
    </cofactor>
</comment>
<keyword evidence="14 18" id="KW-0520">NAD</keyword>
<accession>A0A7C5R4J2</accession>
<evidence type="ECO:0000256" key="12">
    <source>
        <dbReference type="ARBA" id="ARBA00022741"/>
    </source>
</evidence>
<dbReference type="Pfam" id="PF01761">
    <property type="entry name" value="DHQ_synthase"/>
    <property type="match status" value="1"/>
</dbReference>
<dbReference type="GO" id="GO:0008652">
    <property type="term" value="P:amino acid biosynthetic process"/>
    <property type="evidence" value="ECO:0007669"/>
    <property type="project" value="UniProtKB-KW"/>
</dbReference>
<dbReference type="PANTHER" id="PTHR43622">
    <property type="entry name" value="3-DEHYDROQUINATE SYNTHASE"/>
    <property type="match status" value="1"/>
</dbReference>
<evidence type="ECO:0000256" key="14">
    <source>
        <dbReference type="ARBA" id="ARBA00023027"/>
    </source>
</evidence>
<keyword evidence="13 18" id="KW-0862">Zinc</keyword>
<dbReference type="GO" id="GO:0046872">
    <property type="term" value="F:metal ion binding"/>
    <property type="evidence" value="ECO:0007669"/>
    <property type="project" value="UniProtKB-KW"/>
</dbReference>
<dbReference type="FunFam" id="3.40.50.1970:FF:000001">
    <property type="entry name" value="3-dehydroquinate synthase"/>
    <property type="match status" value="1"/>
</dbReference>
<evidence type="ECO:0000256" key="18">
    <source>
        <dbReference type="HAMAP-Rule" id="MF_00110"/>
    </source>
</evidence>
<feature type="binding site" evidence="18">
    <location>
        <position position="188"/>
    </location>
    <ligand>
        <name>Zn(2+)</name>
        <dbReference type="ChEBI" id="CHEBI:29105"/>
    </ligand>
</feature>
<keyword evidence="11 18" id="KW-0479">Metal-binding</keyword>
<evidence type="ECO:0000313" key="21">
    <source>
        <dbReference type="EMBL" id="HHL43346.1"/>
    </source>
</evidence>
<evidence type="ECO:0000256" key="16">
    <source>
        <dbReference type="ARBA" id="ARBA00023239"/>
    </source>
</evidence>
<dbReference type="Gene3D" id="1.20.1090.10">
    <property type="entry name" value="Dehydroquinate synthase-like - alpha domain"/>
    <property type="match status" value="1"/>
</dbReference>
<evidence type="ECO:0000259" key="19">
    <source>
        <dbReference type="Pfam" id="PF01761"/>
    </source>
</evidence>
<feature type="binding site" evidence="18">
    <location>
        <begin position="133"/>
        <end position="134"/>
    </location>
    <ligand>
        <name>NAD(+)</name>
        <dbReference type="ChEBI" id="CHEBI:57540"/>
    </ligand>
</feature>
<evidence type="ECO:0000259" key="20">
    <source>
        <dbReference type="Pfam" id="PF24621"/>
    </source>
</evidence>
<dbReference type="PIRSF" id="PIRSF001455">
    <property type="entry name" value="DHQ_synth"/>
    <property type="match status" value="1"/>
</dbReference>
<dbReference type="SUPFAM" id="SSF56796">
    <property type="entry name" value="Dehydroquinate synthase-like"/>
    <property type="match status" value="1"/>
</dbReference>
<keyword evidence="12 18" id="KW-0547">Nucleotide-binding</keyword>
<evidence type="ECO:0000256" key="9">
    <source>
        <dbReference type="ARBA" id="ARBA00022490"/>
    </source>
</evidence>
<evidence type="ECO:0000256" key="10">
    <source>
        <dbReference type="ARBA" id="ARBA00022605"/>
    </source>
</evidence>
<feature type="binding site" evidence="18">
    <location>
        <position position="146"/>
    </location>
    <ligand>
        <name>NAD(+)</name>
        <dbReference type="ChEBI" id="CHEBI:57540"/>
    </ligand>
</feature>
<dbReference type="NCBIfam" id="TIGR01357">
    <property type="entry name" value="aroB"/>
    <property type="match status" value="1"/>
</dbReference>
<dbReference type="InterPro" id="IPR016037">
    <property type="entry name" value="DHQ_synth_AroB"/>
</dbReference>
<dbReference type="HAMAP" id="MF_00110">
    <property type="entry name" value="DHQ_synthase"/>
    <property type="match status" value="1"/>
</dbReference>
<organism evidence="21">
    <name type="scientific">Hellea balneolensis</name>
    <dbReference type="NCBI Taxonomy" id="287478"/>
    <lineage>
        <taxon>Bacteria</taxon>
        <taxon>Pseudomonadati</taxon>
        <taxon>Pseudomonadota</taxon>
        <taxon>Alphaproteobacteria</taxon>
        <taxon>Maricaulales</taxon>
        <taxon>Robiginitomaculaceae</taxon>
        <taxon>Hellea</taxon>
    </lineage>
</organism>
<comment type="caution">
    <text evidence="21">The sequence shown here is derived from an EMBL/GenBank/DDBJ whole genome shotgun (WGS) entry which is preliminary data.</text>
</comment>
<evidence type="ECO:0000256" key="2">
    <source>
        <dbReference type="ARBA" id="ARBA00001911"/>
    </source>
</evidence>
<dbReference type="GO" id="GO:0000166">
    <property type="term" value="F:nucleotide binding"/>
    <property type="evidence" value="ECO:0007669"/>
    <property type="project" value="UniProtKB-KW"/>
</dbReference>
<comment type="cofactor">
    <cofactor evidence="18">
        <name>Co(2+)</name>
        <dbReference type="ChEBI" id="CHEBI:48828"/>
    </cofactor>
    <cofactor evidence="18">
        <name>Zn(2+)</name>
        <dbReference type="ChEBI" id="CHEBI:29105"/>
    </cofactor>
    <text evidence="18">Binds 1 divalent metal cation per subunit. Can use either Co(2+) or Zn(2+).</text>
</comment>
<dbReference type="EMBL" id="DRMJ01000362">
    <property type="protein sequence ID" value="HHL43346.1"/>
    <property type="molecule type" value="Genomic_DNA"/>
</dbReference>
<keyword evidence="9 18" id="KW-0963">Cytoplasm</keyword>
<dbReference type="InterPro" id="IPR030960">
    <property type="entry name" value="DHQS/DOIS_N"/>
</dbReference>
<feature type="binding site" evidence="18">
    <location>
        <position position="251"/>
    </location>
    <ligand>
        <name>Zn(2+)</name>
        <dbReference type="ChEBI" id="CHEBI:29105"/>
    </ligand>
</feature>
<evidence type="ECO:0000256" key="15">
    <source>
        <dbReference type="ARBA" id="ARBA00023141"/>
    </source>
</evidence>
<dbReference type="GO" id="GO:0005737">
    <property type="term" value="C:cytoplasm"/>
    <property type="evidence" value="ECO:0007669"/>
    <property type="project" value="UniProtKB-SubCell"/>
</dbReference>
<dbReference type="GO" id="GO:0009073">
    <property type="term" value="P:aromatic amino acid family biosynthetic process"/>
    <property type="evidence" value="ECO:0007669"/>
    <property type="project" value="UniProtKB-KW"/>
</dbReference>
<dbReference type="Gene3D" id="3.40.50.1970">
    <property type="match status" value="1"/>
</dbReference>
<name>A0A7C5R4J2_9PROT</name>